<feature type="transmembrane region" description="Helical" evidence="13">
    <location>
        <begin position="723"/>
        <end position="749"/>
    </location>
</feature>
<feature type="transmembrane region" description="Helical" evidence="13">
    <location>
        <begin position="607"/>
        <end position="630"/>
    </location>
</feature>
<dbReference type="AlphaFoldDB" id="A0AAD9QAR6"/>
<feature type="transmembrane region" description="Helical" evidence="13">
    <location>
        <begin position="642"/>
        <end position="660"/>
    </location>
</feature>
<dbReference type="FunFam" id="3.40.50.2300:FF:000016">
    <property type="entry name" value="Taste 1 receptor member 2"/>
    <property type="match status" value="1"/>
</dbReference>
<evidence type="ECO:0000313" key="16">
    <source>
        <dbReference type="Proteomes" id="UP001249851"/>
    </source>
</evidence>
<dbReference type="GO" id="GO:0050909">
    <property type="term" value="P:sensory perception of taste"/>
    <property type="evidence" value="ECO:0007669"/>
    <property type="project" value="UniProtKB-ARBA"/>
</dbReference>
<evidence type="ECO:0000256" key="5">
    <source>
        <dbReference type="ARBA" id="ARBA00022989"/>
    </source>
</evidence>
<dbReference type="PRINTS" id="PR00248">
    <property type="entry name" value="GPCRMGR"/>
</dbReference>
<sequence>MLVVAAKIKSFQNREDEHQRVWKDGNIMLKGLFPITSQDGGKCERLDTTGLAWMLAMIYAVDKINNDTNILPNKTIGYEIENTCQSIPTTMRFAIQIVSKYRPNSVCRSPEDCCRDKNNYQPKHERISAVIGPAASWISIPVARLLGLYGIPQISYASTSRILGDKTRYKSFLRTVPSDDFQAQAMAEFVRNFKWNYVFLIASDDDYGKMGAAAFKVSAKNLNVCIANDVFIAFNSQNSDQQIEAALSKLKIAVRAKVVIVFSYLEQGERLLKQAEQMKINGRTWVTSDGWNSINSELSKLNVSKTMLKGLFSFSIRSKQVKEFDQFTRSLSFRDIENNTWFHQLLEKSLHCSSAPKNIVRSHPMAMAPCNLDAKLPLDHEIATDFVANVIDAVYVVAHAMHNIYNCTPRAQCPNTTLPISPETLLEFATAVDFQGVDHNRVNFDKNGERASSDYVIRNLQLSKGGSQIQYVDVGYWSKEGPDKSFSVNDSLIQWNSGKKPVSTCFRKCQPGEQVVGESECCWNCQKCDKGKVSFSPGSIRCTACNETHYANNNQTRCLLRTVAYLKFTDPGGIAIGTMSCFDILLVTAVAVVFIRKRQTAVIVDSSPHLLVLFFMTLYSSFIVTIIPVASKPSNTSCTTTSVMLLLIFFFYAAFFLAKTKSSTQLLKSVVSRFINMCESHLQFAEIGVLLFLQAILIIAWQATSPSVAHFQNQDNLRLLECLEAFAATQLIATAYPIVILALATFIAFRERHLPDNFNEAKLRSFSTLALCIVLVAFIPTYYYVVRNNRIFVVAFTLFVAAFACMGCMFVPKLYIMYFRPETNVVPTNQESMGNNVTHLSSSVGQATASENNCSQGLGHVNYASSKENIPSKMSRKDEKAVDISASSTTNEGKDTMKSEQDEISSISEVVTYGVM</sequence>
<evidence type="ECO:0000313" key="15">
    <source>
        <dbReference type="EMBL" id="KAK2557858.1"/>
    </source>
</evidence>
<dbReference type="GO" id="GO:0005886">
    <property type="term" value="C:plasma membrane"/>
    <property type="evidence" value="ECO:0007669"/>
    <property type="project" value="UniProtKB-SubCell"/>
</dbReference>
<keyword evidence="2" id="KW-1003">Cell membrane</keyword>
<dbReference type="Proteomes" id="UP001249851">
    <property type="component" value="Unassembled WGS sequence"/>
</dbReference>
<evidence type="ECO:0000256" key="10">
    <source>
        <dbReference type="ARBA" id="ARBA00023224"/>
    </source>
</evidence>
<feature type="transmembrane region" description="Helical" evidence="13">
    <location>
        <begin position="761"/>
        <end position="785"/>
    </location>
</feature>
<dbReference type="CDD" id="cd06350">
    <property type="entry name" value="PBP1_GPCR_family_C-like"/>
    <property type="match status" value="1"/>
</dbReference>
<keyword evidence="4" id="KW-0732">Signal</keyword>
<feature type="transmembrane region" description="Helical" evidence="13">
    <location>
        <begin position="681"/>
        <end position="703"/>
    </location>
</feature>
<reference evidence="15" key="1">
    <citation type="journal article" date="2023" name="G3 (Bethesda)">
        <title>Whole genome assembly and annotation of the endangered Caribbean coral Acropora cervicornis.</title>
        <authorList>
            <person name="Selwyn J.D."/>
            <person name="Vollmer S.V."/>
        </authorList>
    </citation>
    <scope>NUCLEOTIDE SEQUENCE</scope>
    <source>
        <strain evidence="15">K2</strain>
    </source>
</reference>
<dbReference type="InterPro" id="IPR017978">
    <property type="entry name" value="GPCR_3_C"/>
</dbReference>
<dbReference type="InterPro" id="IPR028082">
    <property type="entry name" value="Peripla_BP_I"/>
</dbReference>
<protein>
    <submittedName>
        <fullName evidence="15">Extracellular calcium-sensing receptor</fullName>
    </submittedName>
</protein>
<organism evidence="15 16">
    <name type="scientific">Acropora cervicornis</name>
    <name type="common">Staghorn coral</name>
    <dbReference type="NCBI Taxonomy" id="6130"/>
    <lineage>
        <taxon>Eukaryota</taxon>
        <taxon>Metazoa</taxon>
        <taxon>Cnidaria</taxon>
        <taxon>Anthozoa</taxon>
        <taxon>Hexacorallia</taxon>
        <taxon>Scleractinia</taxon>
        <taxon>Astrocoeniina</taxon>
        <taxon>Acroporidae</taxon>
        <taxon>Acropora</taxon>
    </lineage>
</organism>
<name>A0AAD9QAR6_ACRCE</name>
<dbReference type="GO" id="GO:0004930">
    <property type="term" value="F:G protein-coupled receptor activity"/>
    <property type="evidence" value="ECO:0007669"/>
    <property type="project" value="UniProtKB-KW"/>
</dbReference>
<comment type="similarity">
    <text evidence="11">Belongs to the G-protein coupled receptor 3 family. TAS1R subfamily.</text>
</comment>
<evidence type="ECO:0000256" key="12">
    <source>
        <dbReference type="SAM" id="MobiDB-lite"/>
    </source>
</evidence>
<feature type="compositionally biased region" description="Basic and acidic residues" evidence="12">
    <location>
        <begin position="892"/>
        <end position="901"/>
    </location>
</feature>
<keyword evidence="8 15" id="KW-0675">Receptor</keyword>
<gene>
    <name evidence="15" type="ORF">P5673_019834</name>
</gene>
<evidence type="ECO:0000256" key="3">
    <source>
        <dbReference type="ARBA" id="ARBA00022692"/>
    </source>
</evidence>
<dbReference type="Gene3D" id="3.40.50.2300">
    <property type="match status" value="2"/>
</dbReference>
<feature type="transmembrane region" description="Helical" evidence="13">
    <location>
        <begin position="791"/>
        <end position="811"/>
    </location>
</feature>
<dbReference type="Pfam" id="PF00003">
    <property type="entry name" value="7tm_3"/>
    <property type="match status" value="1"/>
</dbReference>
<dbReference type="Gene3D" id="2.10.50.30">
    <property type="entry name" value="GPCR, family 3, nine cysteines domain"/>
    <property type="match status" value="1"/>
</dbReference>
<keyword evidence="5 13" id="KW-1133">Transmembrane helix</keyword>
<reference evidence="15" key="2">
    <citation type="journal article" date="2023" name="Science">
        <title>Genomic signatures of disease resistance in endangered staghorn corals.</title>
        <authorList>
            <person name="Vollmer S.V."/>
            <person name="Selwyn J.D."/>
            <person name="Despard B.A."/>
            <person name="Roesel C.L."/>
        </authorList>
    </citation>
    <scope>NUCLEOTIDE SEQUENCE</scope>
    <source>
        <strain evidence="15">K2</strain>
    </source>
</reference>
<evidence type="ECO:0000256" key="2">
    <source>
        <dbReference type="ARBA" id="ARBA00022475"/>
    </source>
</evidence>
<accession>A0AAD9QAR6</accession>
<evidence type="ECO:0000256" key="8">
    <source>
        <dbReference type="ARBA" id="ARBA00023170"/>
    </source>
</evidence>
<comment type="caution">
    <text evidence="15">The sequence shown here is derived from an EMBL/GenBank/DDBJ whole genome shotgun (WGS) entry which is preliminary data.</text>
</comment>
<dbReference type="InterPro" id="IPR038550">
    <property type="entry name" value="GPCR_3_9-Cys_sf"/>
</dbReference>
<dbReference type="InterPro" id="IPR001828">
    <property type="entry name" value="ANF_lig-bd_rcpt"/>
</dbReference>
<feature type="domain" description="G-protein coupled receptors family 3 profile" evidence="14">
    <location>
        <begin position="572"/>
        <end position="833"/>
    </location>
</feature>
<dbReference type="FunFam" id="2.10.50.30:FF:000004">
    <property type="entry name" value="Taste receptor type 1 member 3-like protein"/>
    <property type="match status" value="1"/>
</dbReference>
<dbReference type="EMBL" id="JARQWQ010000047">
    <property type="protein sequence ID" value="KAK2557858.1"/>
    <property type="molecule type" value="Genomic_DNA"/>
</dbReference>
<dbReference type="PROSITE" id="PS50259">
    <property type="entry name" value="G_PROTEIN_RECEP_F3_4"/>
    <property type="match status" value="1"/>
</dbReference>
<feature type="transmembrane region" description="Helical" evidence="13">
    <location>
        <begin position="574"/>
        <end position="595"/>
    </location>
</feature>
<feature type="region of interest" description="Disordered" evidence="12">
    <location>
        <begin position="869"/>
        <end position="904"/>
    </location>
</feature>
<evidence type="ECO:0000256" key="7">
    <source>
        <dbReference type="ARBA" id="ARBA00023136"/>
    </source>
</evidence>
<evidence type="ECO:0000256" key="9">
    <source>
        <dbReference type="ARBA" id="ARBA00023180"/>
    </source>
</evidence>
<dbReference type="InterPro" id="IPR000337">
    <property type="entry name" value="GPCR_3"/>
</dbReference>
<evidence type="ECO:0000256" key="1">
    <source>
        <dbReference type="ARBA" id="ARBA00004651"/>
    </source>
</evidence>
<keyword evidence="16" id="KW-1185">Reference proteome</keyword>
<dbReference type="CDD" id="cd13953">
    <property type="entry name" value="7tm_classC_mGluR-like"/>
    <property type="match status" value="1"/>
</dbReference>
<dbReference type="SUPFAM" id="SSF53822">
    <property type="entry name" value="Periplasmic binding protein-like I"/>
    <property type="match status" value="1"/>
</dbReference>
<proteinExistence type="inferred from homology"/>
<keyword evidence="10" id="KW-0807">Transducer</keyword>
<keyword evidence="6" id="KW-0297">G-protein coupled receptor</keyword>
<evidence type="ECO:0000256" key="11">
    <source>
        <dbReference type="ARBA" id="ARBA00038492"/>
    </source>
</evidence>
<dbReference type="PANTHER" id="PTHR24060">
    <property type="entry name" value="METABOTROPIC GLUTAMATE RECEPTOR"/>
    <property type="match status" value="1"/>
</dbReference>
<evidence type="ECO:0000259" key="14">
    <source>
        <dbReference type="PROSITE" id="PS50259"/>
    </source>
</evidence>
<dbReference type="InterPro" id="IPR050726">
    <property type="entry name" value="mGluR"/>
</dbReference>
<keyword evidence="3 13" id="KW-0812">Transmembrane</keyword>
<evidence type="ECO:0000256" key="6">
    <source>
        <dbReference type="ARBA" id="ARBA00023040"/>
    </source>
</evidence>
<comment type="subcellular location">
    <subcellularLocation>
        <location evidence="1">Cell membrane</location>
        <topology evidence="1">Multi-pass membrane protein</topology>
    </subcellularLocation>
</comment>
<dbReference type="Pfam" id="PF01094">
    <property type="entry name" value="ANF_receptor"/>
    <property type="match status" value="1"/>
</dbReference>
<evidence type="ECO:0000256" key="13">
    <source>
        <dbReference type="SAM" id="Phobius"/>
    </source>
</evidence>
<keyword evidence="7 13" id="KW-0472">Membrane</keyword>
<keyword evidence="9" id="KW-0325">Glycoprotein</keyword>
<evidence type="ECO:0000256" key="4">
    <source>
        <dbReference type="ARBA" id="ARBA00022729"/>
    </source>
</evidence>